<dbReference type="InterPro" id="IPR047794">
    <property type="entry name" value="C45_proenzyme-like"/>
</dbReference>
<reference evidence="2 3" key="1">
    <citation type="submission" date="2024-01" db="EMBL/GenBank/DDBJ databases">
        <authorList>
            <person name="Allen C."/>
            <person name="Tagirdzhanova G."/>
        </authorList>
    </citation>
    <scope>NUCLEOTIDE SEQUENCE [LARGE SCALE GENOMIC DNA]</scope>
    <source>
        <strain evidence="2 3">CBS 573.63</strain>
    </source>
</reference>
<dbReference type="EMBL" id="CAWUOM010000037">
    <property type="protein sequence ID" value="CAK7267681.1"/>
    <property type="molecule type" value="Genomic_DNA"/>
</dbReference>
<protein>
    <recommendedName>
        <fullName evidence="1">Peptidase C45 hydrolase domain-containing protein</fullName>
    </recommendedName>
</protein>
<name>A0ABP0DHE4_9PEZI</name>
<dbReference type="PANTHER" id="PTHR34180">
    <property type="entry name" value="PEPTIDASE C45"/>
    <property type="match status" value="1"/>
</dbReference>
<evidence type="ECO:0000313" key="2">
    <source>
        <dbReference type="EMBL" id="CAK7267681.1"/>
    </source>
</evidence>
<gene>
    <name evidence="2" type="ORF">SEPCBS57363_002715</name>
</gene>
<proteinExistence type="predicted"/>
<sequence>MGLMTDGCTSLAWKTPDKSYMAQNWDWEPAQEENLVLLHIKRDPSVTSMPSICQVTEAGIIGKIGINAAGVGVCLNAIRVRGVDFSRLPGHLALRVVLDSASRADAVSALHKAGVAAAIHILVANPTGATSIEASSLALVLRDTEANGPQLAHSNHFLYSHDQRVPLMVVPDESVRRVQRAIALMELEAATGSGPDLSKLERILEDEDYGPYGINKAGTESQPLRTLFSIVMDLDKKQATARVGRPHALSTRLLLDPCRL</sequence>
<dbReference type="Pfam" id="PF03417">
    <property type="entry name" value="AAT"/>
    <property type="match status" value="1"/>
</dbReference>
<feature type="domain" description="Peptidase C45 hydrolase" evidence="1">
    <location>
        <begin position="13"/>
        <end position="247"/>
    </location>
</feature>
<dbReference type="Proteomes" id="UP001642501">
    <property type="component" value="Unassembled WGS sequence"/>
</dbReference>
<comment type="caution">
    <text evidence="2">The sequence shown here is derived from an EMBL/GenBank/DDBJ whole genome shotgun (WGS) entry which is preliminary data.</text>
</comment>
<evidence type="ECO:0000259" key="1">
    <source>
        <dbReference type="Pfam" id="PF03417"/>
    </source>
</evidence>
<accession>A0ABP0DHE4</accession>
<dbReference type="InterPro" id="IPR047801">
    <property type="entry name" value="Peptidase_C45"/>
</dbReference>
<keyword evidence="3" id="KW-1185">Reference proteome</keyword>
<organism evidence="2 3">
    <name type="scientific">Sporothrix epigloea</name>
    <dbReference type="NCBI Taxonomy" id="1892477"/>
    <lineage>
        <taxon>Eukaryota</taxon>
        <taxon>Fungi</taxon>
        <taxon>Dikarya</taxon>
        <taxon>Ascomycota</taxon>
        <taxon>Pezizomycotina</taxon>
        <taxon>Sordariomycetes</taxon>
        <taxon>Sordariomycetidae</taxon>
        <taxon>Ophiostomatales</taxon>
        <taxon>Ophiostomataceae</taxon>
        <taxon>Sporothrix</taxon>
    </lineage>
</organism>
<dbReference type="InterPro" id="IPR005079">
    <property type="entry name" value="Peptidase_C45_hydrolase"/>
</dbReference>
<dbReference type="NCBIfam" id="NF040521">
    <property type="entry name" value="C45_proenzyme"/>
    <property type="match status" value="1"/>
</dbReference>
<dbReference type="PANTHER" id="PTHR34180:SF1">
    <property type="entry name" value="BETA-ALANYL-DOPAMINE_CARCININE HYDROLASE"/>
    <property type="match status" value="1"/>
</dbReference>
<dbReference type="Gene3D" id="3.60.60.10">
    <property type="entry name" value="Penicillin V Acylase, Chain A"/>
    <property type="match status" value="1"/>
</dbReference>
<evidence type="ECO:0000313" key="3">
    <source>
        <dbReference type="Proteomes" id="UP001642501"/>
    </source>
</evidence>